<name>A0A347VSQ7_9HELI</name>
<accession>A0A347VSQ7</accession>
<evidence type="ECO:0000313" key="3">
    <source>
        <dbReference type="EMBL" id="MWV69272.1"/>
    </source>
</evidence>
<keyword evidence="4" id="KW-0282">Flagellum</keyword>
<dbReference type="NCBIfam" id="TIGR03170">
    <property type="entry name" value="flgA_cterm"/>
    <property type="match status" value="1"/>
</dbReference>
<sequence length="220" mass="24767">MKKIFVLLFVCLSALSADNVEVLKSYIAKEYKATYPEIIIESISLITRNTLDLHAIDIIAKSITSPKNANGYMNLSYKINNKTMQENIKYSIKAKIKVFYATDNIAPKSNFRPVNFNEKIQDFNIFTNPPASRAELLQSSAKVYIPINSMITQNKITRKILVPKDSNVKVVFKSGGIEAIFSAKALENGMKGDIIKIENNESKRVINAEVIDENTVRIKD</sequence>
<reference evidence="4" key="3">
    <citation type="submission" date="2018-04" db="EMBL/GenBank/DDBJ databases">
        <authorList>
            <person name="Sheh A."/>
            <person name="Shen Z."/>
            <person name="Mannion A.J."/>
            <person name="Fox J.G."/>
        </authorList>
    </citation>
    <scope>NUCLEOTIDE SEQUENCE</scope>
    <source>
        <strain evidence="4">MIT 97-6194</strain>
    </source>
</reference>
<dbReference type="Proteomes" id="UP000029714">
    <property type="component" value="Unassembled WGS sequence"/>
</dbReference>
<reference evidence="3 6" key="4">
    <citation type="submission" date="2019-12" db="EMBL/GenBank/DDBJ databases">
        <title>Multi-Generational Helicobacter saguini Isolates.</title>
        <authorList>
            <person name="Mannion A."/>
            <person name="Shen Z."/>
            <person name="Fox J.G."/>
        </authorList>
    </citation>
    <scope>NUCLEOTIDE SEQUENCE [LARGE SCALE GENOMIC DNA]</scope>
    <source>
        <strain evidence="3">16-048</strain>
        <strain evidence="6">16-048 (F4)</strain>
    </source>
</reference>
<dbReference type="Gene3D" id="2.30.30.760">
    <property type="match status" value="1"/>
</dbReference>
<evidence type="ECO:0000313" key="6">
    <source>
        <dbReference type="Proteomes" id="UP000477070"/>
    </source>
</evidence>
<dbReference type="GO" id="GO:0042597">
    <property type="term" value="C:periplasmic space"/>
    <property type="evidence" value="ECO:0007669"/>
    <property type="project" value="UniProtKB-SubCell"/>
</dbReference>
<feature type="domain" description="Flagella basal body P-ring formation protein FlgA SAF" evidence="2">
    <location>
        <begin position="97"/>
        <end position="218"/>
    </location>
</feature>
<dbReference type="EMBL" id="JRMP02000004">
    <property type="protein sequence ID" value="TLD94941.1"/>
    <property type="molecule type" value="Genomic_DNA"/>
</dbReference>
<evidence type="ECO:0000259" key="2">
    <source>
        <dbReference type="Pfam" id="PF13144"/>
    </source>
</evidence>
<feature type="signal peptide" evidence="1">
    <location>
        <begin position="1"/>
        <end position="19"/>
    </location>
</feature>
<dbReference type="Proteomes" id="UP000477070">
    <property type="component" value="Unassembled WGS sequence"/>
</dbReference>
<comment type="similarity">
    <text evidence="1">Belongs to the FlgA family.</text>
</comment>
<dbReference type="RefSeq" id="WP_034573547.1">
    <property type="nucleotide sequence ID" value="NZ_JRMP02000004.1"/>
</dbReference>
<proteinExistence type="inferred from homology"/>
<reference evidence="4 5" key="2">
    <citation type="journal article" date="2016" name="Infect. Immun.">
        <title>Helicobacter saguini, a Novel Helicobacter Isolated from Cotton-Top Tamarins with Ulcerative Colitis, Has Proinflammatory Properties and Induces Typhlocolitis and Dysplasia in Gnotobiotic IL-10-/- Mice.</title>
        <authorList>
            <person name="Shen Z."/>
            <person name="Mannion A."/>
            <person name="Whary M.T."/>
            <person name="Muthupalani S."/>
            <person name="Sheh A."/>
            <person name="Feng Y."/>
            <person name="Gong G."/>
            <person name="Vandamme P."/>
            <person name="Holcombe H.R."/>
            <person name="Paster B.J."/>
            <person name="Fox J.G."/>
        </authorList>
    </citation>
    <scope>NUCLEOTIDE SEQUENCE [LARGE SCALE GENOMIC DNA]</scope>
    <source>
        <strain evidence="4 5">MIT 97-6194</strain>
    </source>
</reference>
<dbReference type="Pfam" id="PF13144">
    <property type="entry name" value="ChapFlgA"/>
    <property type="match status" value="1"/>
</dbReference>
<gene>
    <name evidence="4" type="primary">flgA</name>
    <name evidence="3" type="ORF">DCO61_04420</name>
    <name evidence="4" type="ORF">LS64_003180</name>
</gene>
<feature type="chain" id="PRO_5033860391" description="Flagella basal body P-ring formation protein FlgA" evidence="1">
    <location>
        <begin position="20"/>
        <end position="220"/>
    </location>
</feature>
<dbReference type="STRING" id="1548018.LS64_12720"/>
<keyword evidence="4" id="KW-0969">Cilium</keyword>
<comment type="subcellular location">
    <subcellularLocation>
        <location evidence="1">Periplasm</location>
    </subcellularLocation>
</comment>
<evidence type="ECO:0000313" key="5">
    <source>
        <dbReference type="Proteomes" id="UP000029714"/>
    </source>
</evidence>
<comment type="function">
    <text evidence="1">Involved in the assembly process of the P-ring formation. It may associate with FlgF on the rod constituting a structure essential for the P-ring assembly or may act as a modulator protein for the P-ring assembly.</text>
</comment>
<dbReference type="AlphaFoldDB" id="A0A347VSQ7"/>
<dbReference type="EMBL" id="QBIU01000001">
    <property type="protein sequence ID" value="MWV69272.1"/>
    <property type="molecule type" value="Genomic_DNA"/>
</dbReference>
<keyword evidence="1" id="KW-1005">Bacterial flagellum biogenesis</keyword>
<dbReference type="OrthoDB" id="5328705at2"/>
<organism evidence="4 5">
    <name type="scientific">Helicobacter saguini</name>
    <dbReference type="NCBI Taxonomy" id="1548018"/>
    <lineage>
        <taxon>Bacteria</taxon>
        <taxon>Pseudomonadati</taxon>
        <taxon>Campylobacterota</taxon>
        <taxon>Epsilonproteobacteria</taxon>
        <taxon>Campylobacterales</taxon>
        <taxon>Helicobacteraceae</taxon>
        <taxon>Helicobacter</taxon>
    </lineage>
</organism>
<reference evidence="4 5" key="1">
    <citation type="journal article" date="2014" name="Genome Announc.">
        <title>Draft genome sequences of eight enterohepatic helicobacter species isolated from both laboratory and wild rodents.</title>
        <authorList>
            <person name="Sheh A."/>
            <person name="Shen Z."/>
            <person name="Fox J.G."/>
        </authorList>
    </citation>
    <scope>NUCLEOTIDE SEQUENCE [LARGE SCALE GENOMIC DNA]</scope>
    <source>
        <strain evidence="4 5">MIT 97-6194</strain>
    </source>
</reference>
<keyword evidence="5" id="KW-1185">Reference proteome</keyword>
<dbReference type="PANTHER" id="PTHR36307">
    <property type="entry name" value="FLAGELLA BASAL BODY P-RING FORMATION PROTEIN FLGA"/>
    <property type="match status" value="1"/>
</dbReference>
<protein>
    <recommendedName>
        <fullName evidence="1">Flagella basal body P-ring formation protein FlgA</fullName>
    </recommendedName>
</protein>
<comment type="caution">
    <text evidence="4">The sequence shown here is derived from an EMBL/GenBank/DDBJ whole genome shotgun (WGS) entry which is preliminary data.</text>
</comment>
<keyword evidence="1" id="KW-0574">Periplasm</keyword>
<keyword evidence="4" id="KW-0966">Cell projection</keyword>
<keyword evidence="1" id="KW-0732">Signal</keyword>
<evidence type="ECO:0000313" key="4">
    <source>
        <dbReference type="EMBL" id="TLD94941.1"/>
    </source>
</evidence>
<dbReference type="InterPro" id="IPR039246">
    <property type="entry name" value="Flagellar_FlgA"/>
</dbReference>
<evidence type="ECO:0000256" key="1">
    <source>
        <dbReference type="RuleBase" id="RU362063"/>
    </source>
</evidence>
<dbReference type="GO" id="GO:0044780">
    <property type="term" value="P:bacterial-type flagellum assembly"/>
    <property type="evidence" value="ECO:0007669"/>
    <property type="project" value="InterPro"/>
</dbReference>
<dbReference type="PANTHER" id="PTHR36307:SF1">
    <property type="entry name" value="FLAGELLA BASAL BODY P-RING FORMATION PROTEIN FLGA"/>
    <property type="match status" value="1"/>
</dbReference>
<dbReference type="InterPro" id="IPR017585">
    <property type="entry name" value="SAF_FlgA"/>
</dbReference>